<proteinExistence type="predicted"/>
<dbReference type="InterPro" id="IPR006186">
    <property type="entry name" value="Ser/Thr-sp_prot-phosphatase"/>
</dbReference>
<dbReference type="Pfam" id="PF00149">
    <property type="entry name" value="Metallophos"/>
    <property type="match status" value="1"/>
</dbReference>
<evidence type="ECO:0000259" key="1">
    <source>
        <dbReference type="PROSITE" id="PS00125"/>
    </source>
</evidence>
<dbReference type="EMBL" id="AM920410">
    <property type="protein sequence ID" value="CAP46810.1"/>
    <property type="molecule type" value="Genomic_DNA"/>
</dbReference>
<dbReference type="EC" id="3.1.3.16" evidence="2"/>
<accession>A9JQI9</accession>
<dbReference type="PANTHER" id="PTHR11668:SF496">
    <property type="entry name" value="SERINE_THREONINE-PROTEIN PHOSPHATASE"/>
    <property type="match status" value="1"/>
</dbReference>
<evidence type="ECO:0000313" key="2">
    <source>
        <dbReference type="EMBL" id="CAP46810.1"/>
    </source>
</evidence>
<feature type="domain" description="Serine/threonine specific protein phosphatases" evidence="1">
    <location>
        <begin position="119"/>
        <end position="124"/>
    </location>
</feature>
<dbReference type="PRINTS" id="PR00114">
    <property type="entry name" value="STPHPHTASE"/>
</dbReference>
<protein>
    <submittedName>
        <fullName evidence="2">Serine/threonine protein phosphatase</fullName>
        <ecNumber evidence="2">3.1.3.16</ecNumber>
    </submittedName>
</protein>
<dbReference type="Gene3D" id="3.60.21.10">
    <property type="match status" value="1"/>
</dbReference>
<dbReference type="SUPFAM" id="SSF56300">
    <property type="entry name" value="Metallo-dependent phosphatases"/>
    <property type="match status" value="1"/>
</dbReference>
<keyword evidence="2" id="KW-0378">Hydrolase</keyword>
<dbReference type="SMART" id="SM00156">
    <property type="entry name" value="PP2Ac"/>
    <property type="match status" value="1"/>
</dbReference>
<dbReference type="InterPro" id="IPR050341">
    <property type="entry name" value="PP1_catalytic_subunit"/>
</dbReference>
<dbReference type="InterPro" id="IPR004843">
    <property type="entry name" value="Calcineurin-like_PHP"/>
</dbReference>
<organism evidence="2">
    <name type="scientific">Thermoproteus tenax</name>
    <dbReference type="NCBI Taxonomy" id="2271"/>
    <lineage>
        <taxon>Archaea</taxon>
        <taxon>Thermoproteota</taxon>
        <taxon>Thermoprotei</taxon>
        <taxon>Thermoproteales</taxon>
        <taxon>Thermoproteaceae</taxon>
        <taxon>Thermoproteus</taxon>
    </lineage>
</organism>
<dbReference type="PANTHER" id="PTHR11668">
    <property type="entry name" value="SERINE/THREONINE PROTEIN PHOSPHATASE"/>
    <property type="match status" value="1"/>
</dbReference>
<gene>
    <name evidence="2" type="primary">ppa</name>
</gene>
<dbReference type="InterPro" id="IPR029052">
    <property type="entry name" value="Metallo-depent_PP-like"/>
</dbReference>
<name>A9JQI9_THETE</name>
<dbReference type="GO" id="GO:0005737">
    <property type="term" value="C:cytoplasm"/>
    <property type="evidence" value="ECO:0007669"/>
    <property type="project" value="TreeGrafter"/>
</dbReference>
<dbReference type="PROSITE" id="PS00125">
    <property type="entry name" value="SER_THR_PHOSPHATASE"/>
    <property type="match status" value="1"/>
</dbReference>
<dbReference type="GO" id="GO:0004722">
    <property type="term" value="F:protein serine/threonine phosphatase activity"/>
    <property type="evidence" value="ECO:0007669"/>
    <property type="project" value="UniProtKB-EC"/>
</dbReference>
<dbReference type="CDD" id="cd00144">
    <property type="entry name" value="MPP_PPP_family"/>
    <property type="match status" value="1"/>
</dbReference>
<dbReference type="AlphaFoldDB" id="A9JQI9"/>
<sequence length="311" mass="34708">MAHERGRCSGQSLLQRLSPIQADVTVKLTQRLVAVDLKELFREAAAKFAEGGLVLDIREKELVIVGDLHGDRDTLDIILEKWGNKKLLFLGDYVDRGRHGLEVLKTVVGLYLEGRAYVLRGNHESPLMNEDGGFIDELCLLKRLPNCAELYGEIEKMFARMPLAAKINDVLLAVHGGVPLKEPSMEPAALEELKAVRGDLTLPEDPLAFQALWNDPCDCESYMPSPRGPGIWLYGRRPTAEFLKREGLKGIVRGHLYVEQGFVRHNSVVYTIFSSKAGPYRAVRPKIGIYSGDILAIKDVYTDDTLAEIKI</sequence>
<dbReference type="OMA" id="MCLKVKY"/>
<reference evidence="2" key="1">
    <citation type="submission" date="2007-11" db="EMBL/GenBank/DDBJ databases">
        <title>Regulation of the central carbohydrate metabolism of the hyperthermophilic crenarchaeote Thermoproteus tenax.</title>
        <authorList>
            <person name="Zaparty M."/>
        </authorList>
    </citation>
    <scope>NUCLEOTIDE SEQUENCE</scope>
    <source>
        <strain evidence="2">Kra1</strain>
    </source>
</reference>